<evidence type="ECO:0000313" key="5">
    <source>
        <dbReference type="EMBL" id="MPM79605.1"/>
    </source>
</evidence>
<keyword evidence="2" id="KW-0680">Restriction system</keyword>
<dbReference type="AlphaFoldDB" id="A0A645CRS9"/>
<dbReference type="GO" id="GO:0009307">
    <property type="term" value="P:DNA restriction-modification system"/>
    <property type="evidence" value="ECO:0007669"/>
    <property type="project" value="UniProtKB-KW"/>
</dbReference>
<dbReference type="Gene3D" id="3.90.220.20">
    <property type="entry name" value="DNA methylase specificity domains"/>
    <property type="match status" value="2"/>
</dbReference>
<evidence type="ECO:0000256" key="2">
    <source>
        <dbReference type="ARBA" id="ARBA00022747"/>
    </source>
</evidence>
<dbReference type="EMBL" id="VSSQ01029457">
    <property type="protein sequence ID" value="MPM79605.1"/>
    <property type="molecule type" value="Genomic_DNA"/>
</dbReference>
<evidence type="ECO:0000256" key="3">
    <source>
        <dbReference type="ARBA" id="ARBA00023125"/>
    </source>
</evidence>
<name>A0A645CRS9_9ZZZZ</name>
<reference evidence="5" key="1">
    <citation type="submission" date="2019-08" db="EMBL/GenBank/DDBJ databases">
        <authorList>
            <person name="Kucharzyk K."/>
            <person name="Murdoch R.W."/>
            <person name="Higgins S."/>
            <person name="Loffler F."/>
        </authorList>
    </citation>
    <scope>NUCLEOTIDE SEQUENCE</scope>
</reference>
<dbReference type="Pfam" id="PF01420">
    <property type="entry name" value="Methylase_S"/>
    <property type="match status" value="1"/>
</dbReference>
<gene>
    <name evidence="5" type="ORF">SDC9_126644</name>
</gene>
<accession>A0A645CRS9</accession>
<dbReference type="CDD" id="cd17278">
    <property type="entry name" value="RMtype1_S_LdeBORF1052P-TRD2-CR2"/>
    <property type="match status" value="1"/>
</dbReference>
<comment type="caution">
    <text evidence="5">The sequence shown here is derived from an EMBL/GenBank/DDBJ whole genome shotgun (WGS) entry which is preliminary data.</text>
</comment>
<feature type="domain" description="Type I restriction modification DNA specificity" evidence="4">
    <location>
        <begin position="80"/>
        <end position="235"/>
    </location>
</feature>
<dbReference type="SUPFAM" id="SSF116734">
    <property type="entry name" value="DNA methylase specificity domain"/>
    <property type="match status" value="2"/>
</dbReference>
<dbReference type="InterPro" id="IPR052021">
    <property type="entry name" value="Type-I_RS_S_subunit"/>
</dbReference>
<evidence type="ECO:0000256" key="1">
    <source>
        <dbReference type="ARBA" id="ARBA00010923"/>
    </source>
</evidence>
<evidence type="ECO:0000259" key="4">
    <source>
        <dbReference type="Pfam" id="PF01420"/>
    </source>
</evidence>
<dbReference type="GO" id="GO:0003677">
    <property type="term" value="F:DNA binding"/>
    <property type="evidence" value="ECO:0007669"/>
    <property type="project" value="UniProtKB-KW"/>
</dbReference>
<proteinExistence type="inferred from homology"/>
<dbReference type="InterPro" id="IPR044946">
    <property type="entry name" value="Restrct_endonuc_typeI_TRD_sf"/>
</dbReference>
<comment type="similarity">
    <text evidence="1">Belongs to the type-I restriction system S methylase family.</text>
</comment>
<dbReference type="InterPro" id="IPR000055">
    <property type="entry name" value="Restrct_endonuc_typeI_TRD"/>
</dbReference>
<sequence>MLTDMSLLVPNIDEMKQVNSFIKSIDKKIEVNNQINDNLEKMAQAIFKQWFIDFEFPNEDGEPYKSSNGEMIESELGMIPKEWELGCIGDYVKVKSGFAFKSAWWQENGIPVIKIKDISNNTINFNDISYVSEDKIDSAKDFIVNAGDLVIAMTGATIGKFAIVPPRKSNVLVNQRVGKFFLGENPLNRLGFIYCLLCREEVYNQIVSRGDGSAQPNISPSNIESIKIILPRDEVIIKFNNLVTSIFEKIIRNVEECNKLTDLRDILLPKLMSGEIRV</sequence>
<protein>
    <recommendedName>
        <fullName evidence="4">Type I restriction modification DNA specificity domain-containing protein</fullName>
    </recommendedName>
</protein>
<organism evidence="5">
    <name type="scientific">bioreactor metagenome</name>
    <dbReference type="NCBI Taxonomy" id="1076179"/>
    <lineage>
        <taxon>unclassified sequences</taxon>
        <taxon>metagenomes</taxon>
        <taxon>ecological metagenomes</taxon>
    </lineage>
</organism>
<dbReference type="PANTHER" id="PTHR30408:SF12">
    <property type="entry name" value="TYPE I RESTRICTION ENZYME MJAVIII SPECIFICITY SUBUNIT"/>
    <property type="match status" value="1"/>
</dbReference>
<dbReference type="PANTHER" id="PTHR30408">
    <property type="entry name" value="TYPE-1 RESTRICTION ENZYME ECOKI SPECIFICITY PROTEIN"/>
    <property type="match status" value="1"/>
</dbReference>
<keyword evidence="3" id="KW-0238">DNA-binding</keyword>